<feature type="transmembrane region" description="Helical" evidence="7">
    <location>
        <begin position="542"/>
        <end position="562"/>
    </location>
</feature>
<organism evidence="8">
    <name type="scientific">Haptolina brevifila</name>
    <dbReference type="NCBI Taxonomy" id="156173"/>
    <lineage>
        <taxon>Eukaryota</taxon>
        <taxon>Haptista</taxon>
        <taxon>Haptophyta</taxon>
        <taxon>Prymnesiophyceae</taxon>
        <taxon>Prymnesiales</taxon>
        <taxon>Prymnesiaceae</taxon>
        <taxon>Haptolina</taxon>
    </lineage>
</organism>
<feature type="region of interest" description="Disordered" evidence="6">
    <location>
        <begin position="1"/>
        <end position="61"/>
    </location>
</feature>
<feature type="transmembrane region" description="Helical" evidence="7">
    <location>
        <begin position="410"/>
        <end position="434"/>
    </location>
</feature>
<protein>
    <recommendedName>
        <fullName evidence="9">SSD domain-containing protein</fullName>
    </recommendedName>
</protein>
<dbReference type="SUPFAM" id="SSF82866">
    <property type="entry name" value="Multidrug efflux transporter AcrB transmembrane domain"/>
    <property type="match status" value="1"/>
</dbReference>
<sequence length="622" mass="65919">MAGGGSSSSTRLAVDGPAYGANGDATSSTVSSPMTNGANGDPTASAASSQSPGETGPHAERQAERVAWARRLCGVMVSALGAGATSCYVQIIPGARTDAVWAQVLGVVLLVHALPIASLSDAWYCGRSFAGYEPSDAPARLARKHCARLLLVLAVLFVSLGSAFLLAGSGESELASLSSKTGAVQEVPVENAEPCYLVWGVRGGLLEAPSEPTSGRVSWSRTFRSGRIGRYSAETIPGFSSQVATSAAQLDLAAACDALQLPGSPLNSGEKSEDESRRPPCVMGYLQDRNQTPGLGQRVVFPIAANQSTFAARLAQLLTHGLKYSVGFKYDEGERVPREVAWVYTRLHSKYSARSGESIGRPSEVEAYMHSWKSWFDELPQTVGANTSSTVLTKGFVSCRSWELYPTVKAFLSGVFRALVFTPLFCMAAVFAIVRDIAICYAALVSVVGMIIVTMGLLHLLGTPLGPIESLAIAVIIGVSIDYLIHLAFAYQNSLMEHRYYKSRAAMLARANSIISAALTTLCSVVPLMGAKLNPLRQFGTIFTIVTIISTVFALGFFNAFVMASGPLKTRKHSLRESMLGGPSSSVRDDANIQAAQLEAANVLGEELATSPFELHDDELAA</sequence>
<feature type="transmembrane region" description="Helical" evidence="7">
    <location>
        <begin position="72"/>
        <end position="92"/>
    </location>
</feature>
<feature type="transmembrane region" description="Helical" evidence="7">
    <location>
        <begin position="468"/>
        <end position="491"/>
    </location>
</feature>
<dbReference type="EMBL" id="HBGU01004403">
    <property type="protein sequence ID" value="CAD9400046.1"/>
    <property type="molecule type" value="Transcribed_RNA"/>
</dbReference>
<reference evidence="8" key="1">
    <citation type="submission" date="2021-01" db="EMBL/GenBank/DDBJ databases">
        <authorList>
            <person name="Corre E."/>
            <person name="Pelletier E."/>
            <person name="Niang G."/>
            <person name="Scheremetjew M."/>
            <person name="Finn R."/>
            <person name="Kale V."/>
            <person name="Holt S."/>
            <person name="Cochrane G."/>
            <person name="Meng A."/>
            <person name="Brown T."/>
            <person name="Cohen L."/>
        </authorList>
    </citation>
    <scope>NUCLEOTIDE SEQUENCE</scope>
    <source>
        <strain evidence="8">UTEX LB 985</strain>
    </source>
</reference>
<evidence type="ECO:0000256" key="2">
    <source>
        <dbReference type="ARBA" id="ARBA00022692"/>
    </source>
</evidence>
<feature type="transmembrane region" description="Helical" evidence="7">
    <location>
        <begin position="104"/>
        <end position="125"/>
    </location>
</feature>
<evidence type="ECO:0008006" key="9">
    <source>
        <dbReference type="Google" id="ProtNLM"/>
    </source>
</evidence>
<evidence type="ECO:0000256" key="4">
    <source>
        <dbReference type="ARBA" id="ARBA00023136"/>
    </source>
</evidence>
<dbReference type="AlphaFoldDB" id="A0A7S2BM76"/>
<dbReference type="GO" id="GO:0022857">
    <property type="term" value="F:transmembrane transporter activity"/>
    <property type="evidence" value="ECO:0007669"/>
    <property type="project" value="TreeGrafter"/>
</dbReference>
<feature type="transmembrane region" description="Helical" evidence="7">
    <location>
        <begin position="441"/>
        <end position="462"/>
    </location>
</feature>
<comment type="subcellular location">
    <subcellularLocation>
        <location evidence="1">Membrane</location>
        <topology evidence="1">Multi-pass membrane protein</topology>
    </subcellularLocation>
</comment>
<proteinExistence type="predicted"/>
<feature type="transmembrane region" description="Helical" evidence="7">
    <location>
        <begin position="146"/>
        <end position="167"/>
    </location>
</feature>
<gene>
    <name evidence="8" type="ORF">CBRE1094_LOCUS2374</name>
</gene>
<evidence type="ECO:0000256" key="1">
    <source>
        <dbReference type="ARBA" id="ARBA00004141"/>
    </source>
</evidence>
<dbReference type="PANTHER" id="PTHR45951:SF3">
    <property type="entry name" value="PROTEIN DISPATCHED"/>
    <property type="match status" value="1"/>
</dbReference>
<evidence type="ECO:0000256" key="3">
    <source>
        <dbReference type="ARBA" id="ARBA00022989"/>
    </source>
</evidence>
<keyword evidence="4 7" id="KW-0472">Membrane</keyword>
<keyword evidence="2 7" id="KW-0812">Transmembrane</keyword>
<dbReference type="Gene3D" id="1.20.1640.10">
    <property type="entry name" value="Multidrug efflux transporter AcrB transmembrane domain"/>
    <property type="match status" value="1"/>
</dbReference>
<dbReference type="GO" id="GO:0016020">
    <property type="term" value="C:membrane"/>
    <property type="evidence" value="ECO:0007669"/>
    <property type="project" value="UniProtKB-SubCell"/>
</dbReference>
<keyword evidence="3 7" id="KW-1133">Transmembrane helix</keyword>
<evidence type="ECO:0000256" key="7">
    <source>
        <dbReference type="SAM" id="Phobius"/>
    </source>
</evidence>
<feature type="compositionally biased region" description="Polar residues" evidence="6">
    <location>
        <begin position="24"/>
        <end position="38"/>
    </location>
</feature>
<name>A0A7S2BM76_9EUKA</name>
<evidence type="ECO:0000313" key="8">
    <source>
        <dbReference type="EMBL" id="CAD9400046.1"/>
    </source>
</evidence>
<accession>A0A7S2BM76</accession>
<evidence type="ECO:0000256" key="6">
    <source>
        <dbReference type="SAM" id="MobiDB-lite"/>
    </source>
</evidence>
<keyword evidence="5" id="KW-0325">Glycoprotein</keyword>
<feature type="transmembrane region" description="Helical" evidence="7">
    <location>
        <begin position="511"/>
        <end position="530"/>
    </location>
</feature>
<dbReference type="GO" id="GO:0007224">
    <property type="term" value="P:smoothened signaling pathway"/>
    <property type="evidence" value="ECO:0007669"/>
    <property type="project" value="TreeGrafter"/>
</dbReference>
<evidence type="ECO:0000256" key="5">
    <source>
        <dbReference type="ARBA" id="ARBA00023180"/>
    </source>
</evidence>
<dbReference type="PANTHER" id="PTHR45951">
    <property type="entry name" value="PROTEIN DISPATCHED-RELATED"/>
    <property type="match status" value="1"/>
</dbReference>
<dbReference type="InterPro" id="IPR052081">
    <property type="entry name" value="Dispatched_Hh_regulator"/>
</dbReference>